<dbReference type="Proteomes" id="UP000315783">
    <property type="component" value="Unassembled WGS sequence"/>
</dbReference>
<evidence type="ECO:0000313" key="1">
    <source>
        <dbReference type="EMBL" id="TQV94356.1"/>
    </source>
</evidence>
<keyword evidence="2" id="KW-1185">Reference proteome</keyword>
<comment type="caution">
    <text evidence="1">The sequence shown here is derived from an EMBL/GenBank/DDBJ whole genome shotgun (WGS) entry which is preliminary data.</text>
</comment>
<dbReference type="AlphaFoldDB" id="A0A545UY31"/>
<sequence length="83" mass="9409">MLLAPEYWSYSELFNYLGNLGCLDRGAAVGSPHNCHRQLWDSEADRPVQTFFPLYSIMPSRVHPNEAGLVNPPSYCYDLTLTT</sequence>
<name>A0A545UY31_9HYPO</name>
<organism evidence="1 2">
    <name type="scientific">Cordyceps javanica</name>
    <dbReference type="NCBI Taxonomy" id="43265"/>
    <lineage>
        <taxon>Eukaryota</taxon>
        <taxon>Fungi</taxon>
        <taxon>Dikarya</taxon>
        <taxon>Ascomycota</taxon>
        <taxon>Pezizomycotina</taxon>
        <taxon>Sordariomycetes</taxon>
        <taxon>Hypocreomycetidae</taxon>
        <taxon>Hypocreales</taxon>
        <taxon>Cordycipitaceae</taxon>
        <taxon>Cordyceps</taxon>
    </lineage>
</organism>
<accession>A0A545UY31</accession>
<proteinExistence type="predicted"/>
<protein>
    <submittedName>
        <fullName evidence="1">Uncharacterized protein</fullName>
    </submittedName>
</protein>
<dbReference type="EMBL" id="SPUK01000010">
    <property type="protein sequence ID" value="TQV94356.1"/>
    <property type="molecule type" value="Genomic_DNA"/>
</dbReference>
<evidence type="ECO:0000313" key="2">
    <source>
        <dbReference type="Proteomes" id="UP000315783"/>
    </source>
</evidence>
<gene>
    <name evidence="1" type="ORF">IF1G_07235</name>
</gene>
<reference evidence="1 2" key="1">
    <citation type="journal article" date="2019" name="Appl. Microbiol. Biotechnol.">
        <title>Genome sequence of Isaria javanica and comparative genome analysis insights into family S53 peptidase evolution in fungal entomopathogens.</title>
        <authorList>
            <person name="Lin R."/>
            <person name="Zhang X."/>
            <person name="Xin B."/>
            <person name="Zou M."/>
            <person name="Gao Y."/>
            <person name="Qin F."/>
            <person name="Hu Q."/>
            <person name="Xie B."/>
            <person name="Cheng X."/>
        </authorList>
    </citation>
    <scope>NUCLEOTIDE SEQUENCE [LARGE SCALE GENOMIC DNA]</scope>
    <source>
        <strain evidence="1 2">IJ1G</strain>
    </source>
</reference>